<proteinExistence type="predicted"/>
<dbReference type="RefSeq" id="XP_009161182.1">
    <property type="nucleotide sequence ID" value="XM_009162934.1"/>
</dbReference>
<organism evidence="3 4">
    <name type="scientific">Exophiala dermatitidis (strain ATCC 34100 / CBS 525.76 / NIH/UT8656)</name>
    <name type="common">Black yeast</name>
    <name type="synonym">Wangiella dermatitidis</name>
    <dbReference type="NCBI Taxonomy" id="858893"/>
    <lineage>
        <taxon>Eukaryota</taxon>
        <taxon>Fungi</taxon>
        <taxon>Dikarya</taxon>
        <taxon>Ascomycota</taxon>
        <taxon>Pezizomycotina</taxon>
        <taxon>Eurotiomycetes</taxon>
        <taxon>Chaetothyriomycetidae</taxon>
        <taxon>Chaetothyriales</taxon>
        <taxon>Herpotrichiellaceae</taxon>
        <taxon>Exophiala</taxon>
    </lineage>
</organism>
<dbReference type="InParanoid" id="H6C9F1"/>
<keyword evidence="2" id="KW-1133">Transmembrane helix</keyword>
<evidence type="ECO:0000313" key="3">
    <source>
        <dbReference type="EMBL" id="EHY60721.1"/>
    </source>
</evidence>
<feature type="transmembrane region" description="Helical" evidence="2">
    <location>
        <begin position="12"/>
        <end position="36"/>
    </location>
</feature>
<dbReference type="VEuPathDB" id="FungiDB:HMPREF1120_08669"/>
<keyword evidence="4" id="KW-1185">Reference proteome</keyword>
<keyword evidence="2" id="KW-0812">Transmembrane</keyword>
<feature type="compositionally biased region" description="Polar residues" evidence="1">
    <location>
        <begin position="162"/>
        <end position="172"/>
    </location>
</feature>
<keyword evidence="2" id="KW-0472">Membrane</keyword>
<dbReference type="GeneID" id="20313308"/>
<evidence type="ECO:0000256" key="1">
    <source>
        <dbReference type="SAM" id="MobiDB-lite"/>
    </source>
</evidence>
<evidence type="ECO:0000313" key="4">
    <source>
        <dbReference type="Proteomes" id="UP000007304"/>
    </source>
</evidence>
<dbReference type="HOGENOM" id="CLU_1294404_0_0_1"/>
<feature type="region of interest" description="Disordered" evidence="1">
    <location>
        <begin position="118"/>
        <end position="177"/>
    </location>
</feature>
<protein>
    <submittedName>
        <fullName evidence="3">Uncharacterized protein</fullName>
    </submittedName>
</protein>
<reference evidence="3" key="1">
    <citation type="submission" date="2011-07" db="EMBL/GenBank/DDBJ databases">
        <title>The Genome Sequence of Exophiala (Wangiella) dermatitidis NIH/UT8656.</title>
        <authorList>
            <consortium name="The Broad Institute Genome Sequencing Platform"/>
            <person name="Cuomo C."/>
            <person name="Wang Z."/>
            <person name="Hunicke-Smith S."/>
            <person name="Szanislo P.J."/>
            <person name="Earl A."/>
            <person name="Young S.K."/>
            <person name="Zeng Q."/>
            <person name="Gargeya S."/>
            <person name="Fitzgerald M."/>
            <person name="Haas B."/>
            <person name="Abouelleil A."/>
            <person name="Alvarado L."/>
            <person name="Arachchi H.M."/>
            <person name="Berlin A."/>
            <person name="Brown A."/>
            <person name="Chapman S.B."/>
            <person name="Chen Z."/>
            <person name="Dunbar C."/>
            <person name="Freedman E."/>
            <person name="Gearin G."/>
            <person name="Gellesch M."/>
            <person name="Goldberg J."/>
            <person name="Griggs A."/>
            <person name="Gujja S."/>
            <person name="Heiman D."/>
            <person name="Howarth C."/>
            <person name="Larson L."/>
            <person name="Lui A."/>
            <person name="MacDonald P.J.P."/>
            <person name="Montmayeur A."/>
            <person name="Murphy C."/>
            <person name="Neiman D."/>
            <person name="Pearson M."/>
            <person name="Priest M."/>
            <person name="Roberts A."/>
            <person name="Saif S."/>
            <person name="Shea T."/>
            <person name="Shenoy N."/>
            <person name="Sisk P."/>
            <person name="Stolte C."/>
            <person name="Sykes S."/>
            <person name="Wortman J."/>
            <person name="Nusbaum C."/>
            <person name="Birren B."/>
        </authorList>
    </citation>
    <scope>NUCLEOTIDE SEQUENCE</scope>
    <source>
        <strain evidence="3">NIH/UT8656</strain>
    </source>
</reference>
<evidence type="ECO:0000256" key="2">
    <source>
        <dbReference type="SAM" id="Phobius"/>
    </source>
</evidence>
<sequence length="213" mass="24497">MSFPLFNPSSGIFPSVEIHLLNILLPCLLFCILWFIRRHKNRRRAHACSDTESAISDPSSKVSGADFLNFEKRIDPRVHDPRNGYHEDSPSYYNTKIILDLTPSLHSAHMAAKTFPDEGRWHLPDTAAPSPSHHDAPRSQQSPYPYHYESSSFRGPSRRASYPQQGGHNSKPQTRHGLLGRHSRMDEIQYFHDASDHHHPDVVWKRRTLTFLT</sequence>
<dbReference type="Proteomes" id="UP000007304">
    <property type="component" value="Unassembled WGS sequence"/>
</dbReference>
<feature type="compositionally biased region" description="Polar residues" evidence="1">
    <location>
        <begin position="138"/>
        <end position="154"/>
    </location>
</feature>
<dbReference type="EMBL" id="JH226136">
    <property type="protein sequence ID" value="EHY60721.1"/>
    <property type="molecule type" value="Genomic_DNA"/>
</dbReference>
<name>H6C9F1_EXODN</name>
<dbReference type="AlphaFoldDB" id="H6C9F1"/>
<accession>H6C9F1</accession>
<gene>
    <name evidence="3" type="ORF">HMPREF1120_08669</name>
</gene>